<dbReference type="Proteomes" id="UP000176678">
    <property type="component" value="Unassembled WGS sequence"/>
</dbReference>
<dbReference type="STRING" id="1802410.A3H75_01860"/>
<dbReference type="InterPro" id="IPR050570">
    <property type="entry name" value="Cell_wall_metabolism_enzyme"/>
</dbReference>
<dbReference type="SUPFAM" id="SSF51261">
    <property type="entry name" value="Duplicated hybrid motif"/>
    <property type="match status" value="1"/>
</dbReference>
<organism evidence="4 5">
    <name type="scientific">Candidatus Uhrbacteria bacterium RIFCSPLOWO2_02_FULL_51_9</name>
    <dbReference type="NCBI Taxonomy" id="1802410"/>
    <lineage>
        <taxon>Bacteria</taxon>
        <taxon>Candidatus Uhriibacteriota</taxon>
    </lineage>
</organism>
<protein>
    <recommendedName>
        <fullName evidence="3">M23ase beta-sheet core domain-containing protein</fullName>
    </recommendedName>
</protein>
<reference evidence="4 5" key="1">
    <citation type="journal article" date="2016" name="Nat. Commun.">
        <title>Thousands of microbial genomes shed light on interconnected biogeochemical processes in an aquifer system.</title>
        <authorList>
            <person name="Anantharaman K."/>
            <person name="Brown C.T."/>
            <person name="Hug L.A."/>
            <person name="Sharon I."/>
            <person name="Castelle C.J."/>
            <person name="Probst A.J."/>
            <person name="Thomas B.C."/>
            <person name="Singh A."/>
            <person name="Wilkins M.J."/>
            <person name="Karaoz U."/>
            <person name="Brodie E.L."/>
            <person name="Williams K.H."/>
            <person name="Hubbard S.S."/>
            <person name="Banfield J.F."/>
        </authorList>
    </citation>
    <scope>NUCLEOTIDE SEQUENCE [LARGE SCALE GENOMIC DNA]</scope>
</reference>
<feature type="coiled-coil region" evidence="2">
    <location>
        <begin position="44"/>
        <end position="148"/>
    </location>
</feature>
<comment type="caution">
    <text evidence="4">The sequence shown here is derived from an EMBL/GenBank/DDBJ whole genome shotgun (WGS) entry which is preliminary data.</text>
</comment>
<name>A0A1F7VD02_9BACT</name>
<dbReference type="EMBL" id="MGES01000049">
    <property type="protein sequence ID" value="OGL88406.1"/>
    <property type="molecule type" value="Genomic_DNA"/>
</dbReference>
<dbReference type="Pfam" id="PF01551">
    <property type="entry name" value="Peptidase_M23"/>
    <property type="match status" value="1"/>
</dbReference>
<evidence type="ECO:0000256" key="1">
    <source>
        <dbReference type="ARBA" id="ARBA00022729"/>
    </source>
</evidence>
<sequence length="416" mass="47543">MAHTFRWFIKLPVILVLIGLFFAFTVPLRAEEQSDAPSSAREEILKLQDDIKAKKDEVAALEEKIGVMKKSIERKRVEGLSLKNQITIIDERLEAVRLDIQSTQLEIETVQLELKQLQLEIDEATKKIDRHKQILAELIRTIQRESDRNYLELLLSNNNFSDFFGAVRYLEEVYGDIGGQARQLRIARTELEEQEKKVLEKETSLKELRESLTEKEQKLRGQKDYKENLLDETKQNEETFQGMLADLRRQYQTTENEIQSIERQIRSKLEGNDKFEQGGDVVFSWPTPSSHITAYFHDPEYPFRHVFEHSGIDIRAGQGTAIRAAAPGYVARAKRCSESWCYSYVMIVHGDGLSTVYGHLSQVSVNEDQFIGRGDLIGYSGGMPGTVGAGPFVTGPHLHFETRLNGIPVNPLNYLL</sequence>
<dbReference type="InterPro" id="IPR016047">
    <property type="entry name" value="M23ase_b-sheet_dom"/>
</dbReference>
<dbReference type="Gene3D" id="6.10.250.3150">
    <property type="match status" value="1"/>
</dbReference>
<dbReference type="PANTHER" id="PTHR21666">
    <property type="entry name" value="PEPTIDASE-RELATED"/>
    <property type="match status" value="1"/>
</dbReference>
<feature type="coiled-coil region" evidence="2">
    <location>
        <begin position="181"/>
        <end position="264"/>
    </location>
</feature>
<proteinExistence type="predicted"/>
<dbReference type="InterPro" id="IPR011055">
    <property type="entry name" value="Dup_hybrid_motif"/>
</dbReference>
<dbReference type="GO" id="GO:0004222">
    <property type="term" value="F:metalloendopeptidase activity"/>
    <property type="evidence" value="ECO:0007669"/>
    <property type="project" value="TreeGrafter"/>
</dbReference>
<evidence type="ECO:0000259" key="3">
    <source>
        <dbReference type="Pfam" id="PF01551"/>
    </source>
</evidence>
<gene>
    <name evidence="4" type="ORF">A3H75_01860</name>
</gene>
<dbReference type="Gene3D" id="2.70.70.10">
    <property type="entry name" value="Glucose Permease (Domain IIA)"/>
    <property type="match status" value="1"/>
</dbReference>
<dbReference type="AlphaFoldDB" id="A0A1F7VD02"/>
<dbReference type="PANTHER" id="PTHR21666:SF289">
    <property type="entry name" value="L-ALA--D-GLU ENDOPEPTIDASE"/>
    <property type="match status" value="1"/>
</dbReference>
<accession>A0A1F7VD02</accession>
<evidence type="ECO:0000313" key="4">
    <source>
        <dbReference type="EMBL" id="OGL88406.1"/>
    </source>
</evidence>
<evidence type="ECO:0000256" key="2">
    <source>
        <dbReference type="SAM" id="Coils"/>
    </source>
</evidence>
<keyword evidence="1" id="KW-0732">Signal</keyword>
<dbReference type="CDD" id="cd12797">
    <property type="entry name" value="M23_peptidase"/>
    <property type="match status" value="1"/>
</dbReference>
<feature type="domain" description="M23ase beta-sheet core" evidence="3">
    <location>
        <begin position="308"/>
        <end position="411"/>
    </location>
</feature>
<evidence type="ECO:0000313" key="5">
    <source>
        <dbReference type="Proteomes" id="UP000176678"/>
    </source>
</evidence>
<keyword evidence="2" id="KW-0175">Coiled coil</keyword>